<protein>
    <submittedName>
        <fullName evidence="2">Uncharacterized protein</fullName>
    </submittedName>
</protein>
<evidence type="ECO:0000256" key="1">
    <source>
        <dbReference type="SAM" id="SignalP"/>
    </source>
</evidence>
<sequence>MQHPTMVAFTALALSSMVALGLVLLSVVMAAPIFDAPSTSHRGRLKARIGTNLCLGVSGTRDGARLLLKSCTHASTEVEFDDDRDLLIFLQAQRVAEVPARRYGNGEAVQIRDIATHGGSGFQRWVRADFHGRSGGGVPRGVWQQIRTGNHRYCLDVREGRAVVGAEVQLRECAPWNDNQSFKWIS</sequence>
<evidence type="ECO:0000313" key="2">
    <source>
        <dbReference type="EMBL" id="KLT43851.1"/>
    </source>
</evidence>
<reference evidence="2 3" key="1">
    <citation type="submission" date="2015-03" db="EMBL/GenBank/DDBJ databases">
        <title>Genomics and transcriptomics of the oil-accumulating basidiomycete yeast T. oleaginosus allow insights into substrate utilization and the diverse evolutionary trajectories of mating systems in fungi.</title>
        <authorList>
            <consortium name="DOE Joint Genome Institute"/>
            <person name="Kourist R."/>
            <person name="Kracht O."/>
            <person name="Bracharz F."/>
            <person name="Lipzen A."/>
            <person name="Nolan M."/>
            <person name="Ohm R."/>
            <person name="Grigoriev I."/>
            <person name="Sun S."/>
            <person name="Heitman J."/>
            <person name="Bruck T."/>
            <person name="Nowrousian M."/>
        </authorList>
    </citation>
    <scope>NUCLEOTIDE SEQUENCE [LARGE SCALE GENOMIC DNA]</scope>
    <source>
        <strain evidence="2 3">IBC0246</strain>
    </source>
</reference>
<dbReference type="EMBL" id="KQ087191">
    <property type="protein sequence ID" value="KLT43851.1"/>
    <property type="molecule type" value="Genomic_DNA"/>
</dbReference>
<dbReference type="Gene3D" id="2.80.10.50">
    <property type="match status" value="1"/>
</dbReference>
<feature type="signal peptide" evidence="1">
    <location>
        <begin position="1"/>
        <end position="30"/>
    </location>
</feature>
<feature type="chain" id="PRO_5005245592" evidence="1">
    <location>
        <begin position="31"/>
        <end position="186"/>
    </location>
</feature>
<organism evidence="2 3">
    <name type="scientific">Cutaneotrichosporon oleaginosum</name>
    <dbReference type="NCBI Taxonomy" id="879819"/>
    <lineage>
        <taxon>Eukaryota</taxon>
        <taxon>Fungi</taxon>
        <taxon>Dikarya</taxon>
        <taxon>Basidiomycota</taxon>
        <taxon>Agaricomycotina</taxon>
        <taxon>Tremellomycetes</taxon>
        <taxon>Trichosporonales</taxon>
        <taxon>Trichosporonaceae</taxon>
        <taxon>Cutaneotrichosporon</taxon>
    </lineage>
</organism>
<gene>
    <name evidence="2" type="ORF">CC85DRAFT_326988</name>
</gene>
<accession>A0A0J0XRU2</accession>
<dbReference type="RefSeq" id="XP_018280342.1">
    <property type="nucleotide sequence ID" value="XM_018426524.1"/>
</dbReference>
<dbReference type="GeneID" id="28987127"/>
<dbReference type="Proteomes" id="UP000053611">
    <property type="component" value="Unassembled WGS sequence"/>
</dbReference>
<name>A0A0J0XRU2_9TREE</name>
<dbReference type="SUPFAM" id="SSF50370">
    <property type="entry name" value="Ricin B-like lectins"/>
    <property type="match status" value="1"/>
</dbReference>
<proteinExistence type="predicted"/>
<evidence type="ECO:0000313" key="3">
    <source>
        <dbReference type="Proteomes" id="UP000053611"/>
    </source>
</evidence>
<dbReference type="InterPro" id="IPR035992">
    <property type="entry name" value="Ricin_B-like_lectins"/>
</dbReference>
<dbReference type="CDD" id="cd00161">
    <property type="entry name" value="beta-trefoil_Ricin-like"/>
    <property type="match status" value="1"/>
</dbReference>
<keyword evidence="1" id="KW-0732">Signal</keyword>
<dbReference type="PROSITE" id="PS50231">
    <property type="entry name" value="RICIN_B_LECTIN"/>
    <property type="match status" value="1"/>
</dbReference>
<dbReference type="AlphaFoldDB" id="A0A0J0XRU2"/>
<keyword evidence="3" id="KW-1185">Reference proteome</keyword>